<keyword evidence="3" id="KW-1280">Immunoglobulin</keyword>
<dbReference type="Proteomes" id="UP000694380">
    <property type="component" value="Unplaced"/>
</dbReference>
<accession>A0A8C3HVH6</accession>
<keyword evidence="2" id="KW-1064">Adaptive immunity</keyword>
<reference evidence="6" key="2">
    <citation type="submission" date="2025-09" db="UniProtKB">
        <authorList>
            <consortium name="Ensembl"/>
        </authorList>
    </citation>
    <scope>IDENTIFICATION</scope>
</reference>
<evidence type="ECO:0000259" key="5">
    <source>
        <dbReference type="PROSITE" id="PS50835"/>
    </source>
</evidence>
<sequence>MAVIYNRTLICGLTQFIGNVVHWSLVDFNSLLQSVVTVGLCLPFVLFPSPPGARSQVVLTQSGPALKKPGESHTLQCATSGFTLSSTAMSWIRQEPGKGLEWLWVARISSGSGSSTYCGDAVTARFTISRDSPNTLLYLQLTGLRAEDTARYHCTRDTPCTLRGSRSDKNLPWQLQEKVPEIPGTGCPALGVGGIHSIPIILLNTLIWVKKNYYLLFPKSLLVNAIELCSVCLLIYLTPCPVHCFTSISLINEQVSNLARWLSRGLSLCQTHRTASVSVKGTSALGFASDHPAFFRPKWQSGNPAAGPSLQEGLRDPPPNCYRR</sequence>
<evidence type="ECO:0000256" key="4">
    <source>
        <dbReference type="SAM" id="MobiDB-lite"/>
    </source>
</evidence>
<dbReference type="GO" id="GO:0019814">
    <property type="term" value="C:immunoglobulin complex"/>
    <property type="evidence" value="ECO:0007669"/>
    <property type="project" value="UniProtKB-KW"/>
</dbReference>
<protein>
    <recommendedName>
        <fullName evidence="5">Ig-like domain-containing protein</fullName>
    </recommendedName>
</protein>
<dbReference type="GO" id="GO:0002250">
    <property type="term" value="P:adaptive immune response"/>
    <property type="evidence" value="ECO:0007669"/>
    <property type="project" value="UniProtKB-KW"/>
</dbReference>
<evidence type="ECO:0000313" key="7">
    <source>
        <dbReference type="Proteomes" id="UP000694380"/>
    </source>
</evidence>
<feature type="domain" description="Ig-like" evidence="5">
    <location>
        <begin position="51"/>
        <end position="172"/>
    </location>
</feature>
<dbReference type="Gene3D" id="2.60.40.10">
    <property type="entry name" value="Immunoglobulins"/>
    <property type="match status" value="1"/>
</dbReference>
<reference evidence="6" key="1">
    <citation type="submission" date="2025-08" db="UniProtKB">
        <authorList>
            <consortium name="Ensembl"/>
        </authorList>
    </citation>
    <scope>IDENTIFICATION</scope>
</reference>
<dbReference type="PROSITE" id="PS50835">
    <property type="entry name" value="IG_LIKE"/>
    <property type="match status" value="1"/>
</dbReference>
<dbReference type="AlphaFoldDB" id="A0A8C3HVH6"/>
<keyword evidence="7" id="KW-1185">Reference proteome</keyword>
<dbReference type="Pfam" id="PF07686">
    <property type="entry name" value="V-set"/>
    <property type="match status" value="1"/>
</dbReference>
<dbReference type="InterPro" id="IPR003599">
    <property type="entry name" value="Ig_sub"/>
</dbReference>
<proteinExistence type="predicted"/>
<dbReference type="InterPro" id="IPR013783">
    <property type="entry name" value="Ig-like_fold"/>
</dbReference>
<feature type="region of interest" description="Disordered" evidence="4">
    <location>
        <begin position="296"/>
        <end position="324"/>
    </location>
</feature>
<name>A0A8C3HVH6_CHRPI</name>
<dbReference type="SMART" id="SM00406">
    <property type="entry name" value="IGv"/>
    <property type="match status" value="1"/>
</dbReference>
<dbReference type="GeneTree" id="ENSGT00940000163847"/>
<dbReference type="PANTHER" id="PTHR23266">
    <property type="entry name" value="IMMUNOGLOBULIN HEAVY CHAIN"/>
    <property type="match status" value="1"/>
</dbReference>
<dbReference type="SMART" id="SM00409">
    <property type="entry name" value="IG"/>
    <property type="match status" value="1"/>
</dbReference>
<dbReference type="InterPro" id="IPR013106">
    <property type="entry name" value="Ig_V-set"/>
</dbReference>
<dbReference type="GO" id="GO:0005576">
    <property type="term" value="C:extracellular region"/>
    <property type="evidence" value="ECO:0007669"/>
    <property type="project" value="UniProtKB-ARBA"/>
</dbReference>
<evidence type="ECO:0000256" key="2">
    <source>
        <dbReference type="ARBA" id="ARBA00023130"/>
    </source>
</evidence>
<evidence type="ECO:0000256" key="1">
    <source>
        <dbReference type="ARBA" id="ARBA00022859"/>
    </source>
</evidence>
<dbReference type="Ensembl" id="ENSCPBT00000028561.1">
    <property type="protein sequence ID" value="ENSCPBP00000024241.1"/>
    <property type="gene ID" value="ENSCPBG00000017295.1"/>
</dbReference>
<organism evidence="6 7">
    <name type="scientific">Chrysemys picta bellii</name>
    <name type="common">Western painted turtle</name>
    <name type="synonym">Emys bellii</name>
    <dbReference type="NCBI Taxonomy" id="8478"/>
    <lineage>
        <taxon>Eukaryota</taxon>
        <taxon>Metazoa</taxon>
        <taxon>Chordata</taxon>
        <taxon>Craniata</taxon>
        <taxon>Vertebrata</taxon>
        <taxon>Euteleostomi</taxon>
        <taxon>Archelosauria</taxon>
        <taxon>Testudinata</taxon>
        <taxon>Testudines</taxon>
        <taxon>Cryptodira</taxon>
        <taxon>Durocryptodira</taxon>
        <taxon>Testudinoidea</taxon>
        <taxon>Emydidae</taxon>
        <taxon>Chrysemys</taxon>
    </lineage>
</organism>
<dbReference type="SUPFAM" id="SSF48726">
    <property type="entry name" value="Immunoglobulin"/>
    <property type="match status" value="1"/>
</dbReference>
<dbReference type="InterPro" id="IPR036179">
    <property type="entry name" value="Ig-like_dom_sf"/>
</dbReference>
<dbReference type="InterPro" id="IPR007110">
    <property type="entry name" value="Ig-like_dom"/>
</dbReference>
<keyword evidence="1" id="KW-0391">Immunity</keyword>
<dbReference type="InterPro" id="IPR050199">
    <property type="entry name" value="IgHV"/>
</dbReference>
<evidence type="ECO:0000256" key="3">
    <source>
        <dbReference type="ARBA" id="ARBA00043265"/>
    </source>
</evidence>
<evidence type="ECO:0000313" key="6">
    <source>
        <dbReference type="Ensembl" id="ENSCPBP00000024241.1"/>
    </source>
</evidence>